<dbReference type="AlphaFoldDB" id="A0A2A9PCX3"/>
<evidence type="ECO:0000313" key="2">
    <source>
        <dbReference type="Proteomes" id="UP000037136"/>
    </source>
</evidence>
<accession>A0A2A9PCX3</accession>
<proteinExistence type="predicted"/>
<dbReference type="EMBL" id="LAZP02000268">
    <property type="protein sequence ID" value="PFH58676.1"/>
    <property type="molecule type" value="Genomic_DNA"/>
</dbReference>
<evidence type="ECO:0000313" key="1">
    <source>
        <dbReference type="EMBL" id="PFH58676.1"/>
    </source>
</evidence>
<comment type="caution">
    <text evidence="1">The sequence shown here is derived from an EMBL/GenBank/DDBJ whole genome shotgun (WGS) entry which is preliminary data.</text>
</comment>
<keyword evidence="2" id="KW-1185">Reference proteome</keyword>
<reference evidence="1 2" key="2">
    <citation type="journal article" date="2017" name="Sci. Rep.">
        <title>Ant-infecting Ophiocordyceps genomes reveal a high diversity of potential behavioral manipulation genes and a possible major role for enterotoxins.</title>
        <authorList>
            <person name="de Bekker C."/>
            <person name="Ohm R.A."/>
            <person name="Evans H.C."/>
            <person name="Brachmann A."/>
            <person name="Hughes D.P."/>
        </authorList>
    </citation>
    <scope>NUCLEOTIDE SEQUENCE [LARGE SCALE GENOMIC DNA]</scope>
    <source>
        <strain evidence="1 2">SC16a</strain>
    </source>
</reference>
<protein>
    <submittedName>
        <fullName evidence="1">Uncharacterized protein</fullName>
    </submittedName>
</protein>
<name>A0A2A9PCX3_OPHUN</name>
<dbReference type="Proteomes" id="UP000037136">
    <property type="component" value="Unassembled WGS sequence"/>
</dbReference>
<sequence length="85" mass="9315">MCLDLPISPWELTERGLNHSFIVVVGSAGLGLQNWSSLHHRFAWDARKVARERPMLSTALARDVLQRDPKADGQLAALIAAIALA</sequence>
<organism evidence="1 2">
    <name type="scientific">Ophiocordyceps unilateralis</name>
    <name type="common">Zombie-ant fungus</name>
    <name type="synonym">Torrubia unilateralis</name>
    <dbReference type="NCBI Taxonomy" id="268505"/>
    <lineage>
        <taxon>Eukaryota</taxon>
        <taxon>Fungi</taxon>
        <taxon>Dikarya</taxon>
        <taxon>Ascomycota</taxon>
        <taxon>Pezizomycotina</taxon>
        <taxon>Sordariomycetes</taxon>
        <taxon>Hypocreomycetidae</taxon>
        <taxon>Hypocreales</taxon>
        <taxon>Ophiocordycipitaceae</taxon>
        <taxon>Ophiocordyceps</taxon>
    </lineage>
</organism>
<reference evidence="1 2" key="1">
    <citation type="journal article" date="2015" name="BMC Genomics">
        <title>Gene expression during zombie ant biting behavior reflects the complexity underlying fungal parasitic behavioral manipulation.</title>
        <authorList>
            <person name="de Bekker C."/>
            <person name="Ohm R.A."/>
            <person name="Loreto R.G."/>
            <person name="Sebastian A."/>
            <person name="Albert I."/>
            <person name="Merrow M."/>
            <person name="Brachmann A."/>
            <person name="Hughes D.P."/>
        </authorList>
    </citation>
    <scope>NUCLEOTIDE SEQUENCE [LARGE SCALE GENOMIC DNA]</scope>
    <source>
        <strain evidence="1 2">SC16a</strain>
    </source>
</reference>
<gene>
    <name evidence="1" type="ORF">XA68_13349</name>
</gene>